<proteinExistence type="inferred from homology"/>
<dbReference type="EC" id="2.1.2.2" evidence="6"/>
<dbReference type="Proteomes" id="UP001595907">
    <property type="component" value="Unassembled WGS sequence"/>
</dbReference>
<evidence type="ECO:0000313" key="9">
    <source>
        <dbReference type="Proteomes" id="UP001595907"/>
    </source>
</evidence>
<dbReference type="SUPFAM" id="SSF53328">
    <property type="entry name" value="Formyltransferase"/>
    <property type="match status" value="1"/>
</dbReference>
<feature type="site" description="Raises pKa of active site His" evidence="6">
    <location>
        <position position="151"/>
    </location>
</feature>
<dbReference type="InterPro" id="IPR004607">
    <property type="entry name" value="GART"/>
</dbReference>
<protein>
    <recommendedName>
        <fullName evidence="6">Phosphoribosylglycinamide formyltransferase</fullName>
        <ecNumber evidence="6">2.1.2.2</ecNumber>
    </recommendedName>
    <alternativeName>
        <fullName evidence="6">5'-phosphoribosylglycinamide transformylase</fullName>
    </alternativeName>
    <alternativeName>
        <fullName evidence="6">GAR transformylase</fullName>
        <shortName evidence="6">GART</shortName>
    </alternativeName>
</protein>
<keyword evidence="9" id="KW-1185">Reference proteome</keyword>
<comment type="caution">
    <text evidence="8">The sequence shown here is derived from an EMBL/GenBank/DDBJ whole genome shotgun (WGS) entry which is preliminary data.</text>
</comment>
<feature type="binding site" evidence="6">
    <location>
        <begin position="12"/>
        <end position="14"/>
    </location>
    <ligand>
        <name>N(1)-(5-phospho-beta-D-ribosyl)glycinamide</name>
        <dbReference type="ChEBI" id="CHEBI:143788"/>
    </ligand>
</feature>
<comment type="catalytic activity">
    <reaction evidence="5 6">
        <text>N(1)-(5-phospho-beta-D-ribosyl)glycinamide + (6R)-10-formyltetrahydrofolate = N(2)-formyl-N(1)-(5-phospho-beta-D-ribosyl)glycinamide + (6S)-5,6,7,8-tetrahydrofolate + H(+)</text>
        <dbReference type="Rhea" id="RHEA:15053"/>
        <dbReference type="ChEBI" id="CHEBI:15378"/>
        <dbReference type="ChEBI" id="CHEBI:57453"/>
        <dbReference type="ChEBI" id="CHEBI:143788"/>
        <dbReference type="ChEBI" id="CHEBI:147286"/>
        <dbReference type="ChEBI" id="CHEBI:195366"/>
        <dbReference type="EC" id="2.1.2.2"/>
    </reaction>
</comment>
<dbReference type="PROSITE" id="PS00373">
    <property type="entry name" value="GART"/>
    <property type="match status" value="1"/>
</dbReference>
<feature type="active site" description="Proton donor" evidence="6">
    <location>
        <position position="110"/>
    </location>
</feature>
<dbReference type="EMBL" id="JBHSCZ010000002">
    <property type="protein sequence ID" value="MFC4263035.1"/>
    <property type="molecule type" value="Genomic_DNA"/>
</dbReference>
<evidence type="ECO:0000256" key="5">
    <source>
        <dbReference type="ARBA" id="ARBA00047664"/>
    </source>
</evidence>
<accession>A0ABV8QTQ9</accession>
<feature type="domain" description="Formyl transferase N-terminal" evidence="7">
    <location>
        <begin position="3"/>
        <end position="187"/>
    </location>
</feature>
<gene>
    <name evidence="6 8" type="primary">purN</name>
    <name evidence="8" type="ORF">ACFOWM_09110</name>
</gene>
<feature type="binding site" evidence="6">
    <location>
        <position position="64"/>
    </location>
    <ligand>
        <name>(6R)-10-formyltetrahydrofolate</name>
        <dbReference type="ChEBI" id="CHEBI:195366"/>
    </ligand>
</feature>
<evidence type="ECO:0000256" key="1">
    <source>
        <dbReference type="ARBA" id="ARBA00005054"/>
    </source>
</evidence>
<organism evidence="8 9">
    <name type="scientific">Ferruginibacter yonginensis</name>
    <dbReference type="NCBI Taxonomy" id="1310416"/>
    <lineage>
        <taxon>Bacteria</taxon>
        <taxon>Pseudomonadati</taxon>
        <taxon>Bacteroidota</taxon>
        <taxon>Chitinophagia</taxon>
        <taxon>Chitinophagales</taxon>
        <taxon>Chitinophagaceae</taxon>
        <taxon>Ferruginibacter</taxon>
    </lineage>
</organism>
<comment type="similarity">
    <text evidence="4 6">Belongs to the GART family.</text>
</comment>
<evidence type="ECO:0000259" key="7">
    <source>
        <dbReference type="Pfam" id="PF00551"/>
    </source>
</evidence>
<keyword evidence="3 6" id="KW-0658">Purine biosynthesis</keyword>
<comment type="function">
    <text evidence="6">Catalyzes the transfer of a formyl group from 10-formyltetrahydrofolate to 5-phospho-ribosyl-glycinamide (GAR), producing 5-phospho-ribosyl-N-formylglycinamide (FGAR) and tetrahydrofolate.</text>
</comment>
<dbReference type="GO" id="GO:0004644">
    <property type="term" value="F:phosphoribosylglycinamide formyltransferase activity"/>
    <property type="evidence" value="ECO:0007669"/>
    <property type="project" value="UniProtKB-EC"/>
</dbReference>
<feature type="binding site" evidence="6">
    <location>
        <position position="108"/>
    </location>
    <ligand>
        <name>(6R)-10-formyltetrahydrofolate</name>
        <dbReference type="ChEBI" id="CHEBI:195366"/>
    </ligand>
</feature>
<dbReference type="InterPro" id="IPR001555">
    <property type="entry name" value="GART_AS"/>
</dbReference>
<dbReference type="InterPro" id="IPR036477">
    <property type="entry name" value="Formyl_transf_N_sf"/>
</dbReference>
<dbReference type="PANTHER" id="PTHR43369:SF2">
    <property type="entry name" value="PHOSPHORIBOSYLGLYCINAMIDE FORMYLTRANSFERASE"/>
    <property type="match status" value="1"/>
</dbReference>
<dbReference type="HAMAP" id="MF_01930">
    <property type="entry name" value="PurN"/>
    <property type="match status" value="1"/>
</dbReference>
<keyword evidence="2 6" id="KW-0808">Transferase</keyword>
<evidence type="ECO:0000313" key="8">
    <source>
        <dbReference type="EMBL" id="MFC4263035.1"/>
    </source>
</evidence>
<dbReference type="InterPro" id="IPR002376">
    <property type="entry name" value="Formyl_transf_N"/>
</dbReference>
<dbReference type="CDD" id="cd08645">
    <property type="entry name" value="FMT_core_GART"/>
    <property type="match status" value="1"/>
</dbReference>
<dbReference type="RefSeq" id="WP_379709081.1">
    <property type="nucleotide sequence ID" value="NZ_JBHSCZ010000002.1"/>
</dbReference>
<evidence type="ECO:0000256" key="3">
    <source>
        <dbReference type="ARBA" id="ARBA00022755"/>
    </source>
</evidence>
<comment type="caution">
    <text evidence="6">Lacks conserved residue(s) required for the propagation of feature annotation.</text>
</comment>
<dbReference type="NCBIfam" id="TIGR00639">
    <property type="entry name" value="PurN"/>
    <property type="match status" value="1"/>
</dbReference>
<name>A0ABV8QTQ9_9BACT</name>
<comment type="pathway">
    <text evidence="1 6">Purine metabolism; IMP biosynthesis via de novo pathway; N(2)-formyl-N(1)-(5-phospho-D-ribosyl)glycinamide from N(1)-(5-phospho-D-ribosyl)glycinamide (10-formyl THF route): step 1/1.</text>
</comment>
<reference evidence="9" key="1">
    <citation type="journal article" date="2019" name="Int. J. Syst. Evol. Microbiol.">
        <title>The Global Catalogue of Microorganisms (GCM) 10K type strain sequencing project: providing services to taxonomists for standard genome sequencing and annotation.</title>
        <authorList>
            <consortium name="The Broad Institute Genomics Platform"/>
            <consortium name="The Broad Institute Genome Sequencing Center for Infectious Disease"/>
            <person name="Wu L."/>
            <person name="Ma J."/>
        </authorList>
    </citation>
    <scope>NUCLEOTIDE SEQUENCE [LARGE SCALE GENOMIC DNA]</scope>
    <source>
        <strain evidence="9">CECT 8289</strain>
    </source>
</reference>
<evidence type="ECO:0000256" key="4">
    <source>
        <dbReference type="ARBA" id="ARBA00038440"/>
    </source>
</evidence>
<dbReference type="Pfam" id="PF00551">
    <property type="entry name" value="Formyl_trans_N"/>
    <property type="match status" value="1"/>
</dbReference>
<evidence type="ECO:0000256" key="2">
    <source>
        <dbReference type="ARBA" id="ARBA00022679"/>
    </source>
</evidence>
<evidence type="ECO:0000256" key="6">
    <source>
        <dbReference type="HAMAP-Rule" id="MF_01930"/>
    </source>
</evidence>
<dbReference type="Gene3D" id="3.40.50.170">
    <property type="entry name" value="Formyl transferase, N-terminal domain"/>
    <property type="match status" value="1"/>
</dbReference>
<dbReference type="PANTHER" id="PTHR43369">
    <property type="entry name" value="PHOSPHORIBOSYLGLYCINAMIDE FORMYLTRANSFERASE"/>
    <property type="match status" value="1"/>
</dbReference>
<sequence>MINIALFASGAGSNAAVIIKTLHQYITPQEANVAVIITNNENAGVINIAHANNIPVAIINLKKKDEAAQTDIYQTVLEQYNIDFIVLAGYLKKIPAAITHAFPQQIINIHPALLPAYGGPGMYGTKVHEAVIAAGEQQSGITIHYVDEVYDHGAIIFQATCAVEATDTPDSLAQKIHQLEHQWFTKTIAQVLQSQK</sequence>